<dbReference type="InterPro" id="IPR036397">
    <property type="entry name" value="RNaseH_sf"/>
</dbReference>
<name>A0ABQ9G837_9NEOP</name>
<dbReference type="InterPro" id="IPR001584">
    <property type="entry name" value="Integrase_cat-core"/>
</dbReference>
<keyword evidence="3" id="KW-1185">Reference proteome</keyword>
<dbReference type="Gene3D" id="3.30.420.10">
    <property type="entry name" value="Ribonuclease H-like superfamily/Ribonuclease H"/>
    <property type="match status" value="1"/>
</dbReference>
<dbReference type="EMBL" id="JARBHB010000014">
    <property type="protein sequence ID" value="KAJ8868595.1"/>
    <property type="molecule type" value="Genomic_DNA"/>
</dbReference>
<proteinExistence type="predicted"/>
<dbReference type="SUPFAM" id="SSF53098">
    <property type="entry name" value="Ribonuclease H-like"/>
    <property type="match status" value="1"/>
</dbReference>
<evidence type="ECO:0000259" key="1">
    <source>
        <dbReference type="PROSITE" id="PS50994"/>
    </source>
</evidence>
<comment type="caution">
    <text evidence="2">The sequence shown here is derived from an EMBL/GenBank/DDBJ whole genome shotgun (WGS) entry which is preliminary data.</text>
</comment>
<reference evidence="2 3" key="1">
    <citation type="submission" date="2023-02" db="EMBL/GenBank/DDBJ databases">
        <title>LHISI_Scaffold_Assembly.</title>
        <authorList>
            <person name="Stuart O.P."/>
            <person name="Cleave R."/>
            <person name="Magrath M.J.L."/>
            <person name="Mikheyev A.S."/>
        </authorList>
    </citation>
    <scope>NUCLEOTIDE SEQUENCE [LARGE SCALE GENOMIC DNA]</scope>
    <source>
        <strain evidence="2">Daus_M_001</strain>
        <tissue evidence="2">Leg muscle</tissue>
    </source>
</reference>
<protein>
    <recommendedName>
        <fullName evidence="1">Integrase catalytic domain-containing protein</fullName>
    </recommendedName>
</protein>
<sequence>MKVGHIVKALVDKVWKIFGVPEQIVSDNANHFNSRMKKDMCFEWGIKHTNTSPHYPCPNIVERVKKNVKTTLRIFHSNDHCSWDINLPDLSLAFNSVTHSATSFTPSIVFLGRELPSPLLNVGNSIRGPRNG</sequence>
<organism evidence="2 3">
    <name type="scientific">Dryococelus australis</name>
    <dbReference type="NCBI Taxonomy" id="614101"/>
    <lineage>
        <taxon>Eukaryota</taxon>
        <taxon>Metazoa</taxon>
        <taxon>Ecdysozoa</taxon>
        <taxon>Arthropoda</taxon>
        <taxon>Hexapoda</taxon>
        <taxon>Insecta</taxon>
        <taxon>Pterygota</taxon>
        <taxon>Neoptera</taxon>
        <taxon>Polyneoptera</taxon>
        <taxon>Phasmatodea</taxon>
        <taxon>Verophasmatodea</taxon>
        <taxon>Anareolatae</taxon>
        <taxon>Phasmatidae</taxon>
        <taxon>Eurycanthinae</taxon>
        <taxon>Dryococelus</taxon>
    </lineage>
</organism>
<dbReference type="InterPro" id="IPR050951">
    <property type="entry name" value="Retrovirus_Pol_polyprotein"/>
</dbReference>
<dbReference type="PROSITE" id="PS50994">
    <property type="entry name" value="INTEGRASE"/>
    <property type="match status" value="1"/>
</dbReference>
<feature type="domain" description="Integrase catalytic" evidence="1">
    <location>
        <begin position="1"/>
        <end position="114"/>
    </location>
</feature>
<evidence type="ECO:0000313" key="2">
    <source>
        <dbReference type="EMBL" id="KAJ8868595.1"/>
    </source>
</evidence>
<accession>A0ABQ9G837</accession>
<dbReference type="InterPro" id="IPR012337">
    <property type="entry name" value="RNaseH-like_sf"/>
</dbReference>
<dbReference type="PANTHER" id="PTHR37984">
    <property type="entry name" value="PROTEIN CBG26694"/>
    <property type="match status" value="1"/>
</dbReference>
<dbReference type="Proteomes" id="UP001159363">
    <property type="component" value="Chromosome 13"/>
</dbReference>
<gene>
    <name evidence="2" type="ORF">PR048_030133</name>
</gene>
<evidence type="ECO:0000313" key="3">
    <source>
        <dbReference type="Proteomes" id="UP001159363"/>
    </source>
</evidence>
<dbReference type="PANTHER" id="PTHR37984:SF15">
    <property type="entry name" value="INTEGRASE CATALYTIC DOMAIN-CONTAINING PROTEIN"/>
    <property type="match status" value="1"/>
</dbReference>